<dbReference type="InterPro" id="IPR045063">
    <property type="entry name" value="Dynamin_N"/>
</dbReference>
<dbReference type="InterPro" id="IPR027417">
    <property type="entry name" value="P-loop_NTPase"/>
</dbReference>
<dbReference type="PANTHER" id="PTHR10465">
    <property type="entry name" value="TRANSMEMBRANE GTPASE FZO1"/>
    <property type="match status" value="1"/>
</dbReference>
<dbReference type="Proteomes" id="UP000279029">
    <property type="component" value="Chromosome"/>
</dbReference>
<evidence type="ECO:0000256" key="3">
    <source>
        <dbReference type="ARBA" id="ARBA00022801"/>
    </source>
</evidence>
<keyword evidence="5" id="KW-0472">Membrane</keyword>
<dbReference type="KEGG" id="cbar:PATL70BA_1360"/>
<reference evidence="7 8" key="1">
    <citation type="submission" date="2018-09" db="EMBL/GenBank/DDBJ databases">
        <authorList>
            <person name="Postec A."/>
        </authorList>
    </citation>
    <scope>NUCLEOTIDE SEQUENCE [LARGE SCALE GENOMIC DNA]</scope>
    <source>
        <strain evidence="7">70B-A</strain>
    </source>
</reference>
<evidence type="ECO:0000259" key="6">
    <source>
        <dbReference type="Pfam" id="PF00350"/>
    </source>
</evidence>
<feature type="domain" description="Dynamin N-terminal" evidence="6">
    <location>
        <begin position="42"/>
        <end position="200"/>
    </location>
</feature>
<dbReference type="GO" id="GO:0016020">
    <property type="term" value="C:membrane"/>
    <property type="evidence" value="ECO:0007669"/>
    <property type="project" value="UniProtKB-SubCell"/>
</dbReference>
<evidence type="ECO:0000256" key="4">
    <source>
        <dbReference type="ARBA" id="ARBA00023134"/>
    </source>
</evidence>
<dbReference type="Gene3D" id="3.40.50.300">
    <property type="entry name" value="P-loop containing nucleotide triphosphate hydrolases"/>
    <property type="match status" value="1"/>
</dbReference>
<dbReference type="AlphaFoldDB" id="A0A3P7RX62"/>
<dbReference type="OrthoDB" id="1875373at2"/>
<name>A0A3P7RX62_9FIRM</name>
<proteinExistence type="predicted"/>
<protein>
    <recommendedName>
        <fullName evidence="6">Dynamin N-terminal domain-containing protein</fullName>
    </recommendedName>
</protein>
<dbReference type="EMBL" id="LR130778">
    <property type="protein sequence ID" value="VDN47242.1"/>
    <property type="molecule type" value="Genomic_DNA"/>
</dbReference>
<dbReference type="PANTHER" id="PTHR10465:SF0">
    <property type="entry name" value="SARCALUMENIN"/>
    <property type="match status" value="1"/>
</dbReference>
<dbReference type="GO" id="GO:0003924">
    <property type="term" value="F:GTPase activity"/>
    <property type="evidence" value="ECO:0007669"/>
    <property type="project" value="InterPro"/>
</dbReference>
<keyword evidence="3" id="KW-0378">Hydrolase</keyword>
<dbReference type="InterPro" id="IPR027094">
    <property type="entry name" value="Mitofusin_fam"/>
</dbReference>
<organism evidence="7 8">
    <name type="scientific">Petrocella atlantisensis</name>
    <dbReference type="NCBI Taxonomy" id="2173034"/>
    <lineage>
        <taxon>Bacteria</taxon>
        <taxon>Bacillati</taxon>
        <taxon>Bacillota</taxon>
        <taxon>Clostridia</taxon>
        <taxon>Lachnospirales</taxon>
        <taxon>Vallitaleaceae</taxon>
        <taxon>Petrocella</taxon>
    </lineage>
</organism>
<comment type="subcellular location">
    <subcellularLocation>
        <location evidence="1">Membrane</location>
    </subcellularLocation>
</comment>
<evidence type="ECO:0000256" key="1">
    <source>
        <dbReference type="ARBA" id="ARBA00004370"/>
    </source>
</evidence>
<keyword evidence="2" id="KW-0547">Nucleotide-binding</keyword>
<gene>
    <name evidence="7" type="ORF">PATL70BA_1360</name>
</gene>
<keyword evidence="4" id="KW-0342">GTP-binding</keyword>
<evidence type="ECO:0000313" key="7">
    <source>
        <dbReference type="EMBL" id="VDN47242.1"/>
    </source>
</evidence>
<sequence>MNNRILSNFEIVESLVDEIGDQKLTELSKFLGNRIKSPDSFIVLFGETSSGKTTLLNGLLGEHLLYTSVSPSTGAIVEICFDDKINVLEYYAINNDASIERLDKEIFDELNKNPDEMLNRLKINAPKKFAVDGALRLFDTPGYGSLIDQHEKVLMNILPESNLLVYVVSYKVGIQQDDINFLKMAAEVITEGTKIVLVINRVPEEAVNGDIRSSEIEEYVSDFLHYKPKTILISNELCENDEYPLPKCNELWNYVGHTINAEESQIELEICFTKYIFGLVEHCEHVIIKKEIQVQSSEIEKKEIKGIVDELRRTQVEIQEELIKPTFKKLIEAMPVKLDNASLLVGKAINSKIDDSSKLNQDEMLTYINQYMLSNETSKEMQIIKSYIELTLRDLDKKIGEKLNIALCRIEKTIELNFNDAFVKLSKNLIKKSGGRILEASVLNYFKQFAGRGGTGIANGAKHLLKKAGDMFGKTFSRETHNNLAKFLSKVGATSAKAVGIGVSVIIETLFIITDLLTWQKKLKKATKKGINVWKNEVVTILTEDLEKLKDENIQLVNDEIEMWVSNFTFDESAEDITIVSVEKLKQKLEEVKVDIEYKGEDDE</sequence>
<evidence type="ECO:0000256" key="2">
    <source>
        <dbReference type="ARBA" id="ARBA00022741"/>
    </source>
</evidence>
<dbReference type="Pfam" id="PF00350">
    <property type="entry name" value="Dynamin_N"/>
    <property type="match status" value="1"/>
</dbReference>
<dbReference type="SUPFAM" id="SSF52540">
    <property type="entry name" value="P-loop containing nucleoside triphosphate hydrolases"/>
    <property type="match status" value="1"/>
</dbReference>
<accession>A0A3P7RX62</accession>
<evidence type="ECO:0000256" key="5">
    <source>
        <dbReference type="ARBA" id="ARBA00023136"/>
    </source>
</evidence>
<keyword evidence="8" id="KW-1185">Reference proteome</keyword>
<dbReference type="RefSeq" id="WP_125136590.1">
    <property type="nucleotide sequence ID" value="NZ_LR130778.1"/>
</dbReference>
<evidence type="ECO:0000313" key="8">
    <source>
        <dbReference type="Proteomes" id="UP000279029"/>
    </source>
</evidence>
<dbReference type="GO" id="GO:0005525">
    <property type="term" value="F:GTP binding"/>
    <property type="evidence" value="ECO:0007669"/>
    <property type="project" value="UniProtKB-KW"/>
</dbReference>